<dbReference type="RefSeq" id="WP_251781211.1">
    <property type="nucleotide sequence ID" value="NZ_JAMKFE010000021.1"/>
</dbReference>
<keyword evidence="3" id="KW-1185">Reference proteome</keyword>
<accession>A0ABT0YWE5</accession>
<dbReference type="Pfam" id="PF00903">
    <property type="entry name" value="Glyoxalase"/>
    <property type="match status" value="1"/>
</dbReference>
<dbReference type="InterPro" id="IPR029068">
    <property type="entry name" value="Glyas_Bleomycin-R_OHBP_Dase"/>
</dbReference>
<dbReference type="EMBL" id="JAMKFE010000021">
    <property type="protein sequence ID" value="MCM5682667.1"/>
    <property type="molecule type" value="Genomic_DNA"/>
</dbReference>
<name>A0ABT0YWE5_9BURK</name>
<reference evidence="2" key="1">
    <citation type="submission" date="2022-05" db="EMBL/GenBank/DDBJ databases">
        <title>Schlegelella sp. nov., isolated from mangrove soil.</title>
        <authorList>
            <person name="Liu Y."/>
            <person name="Ge X."/>
            <person name="Liu W."/>
        </authorList>
    </citation>
    <scope>NUCLEOTIDE SEQUENCE</scope>
    <source>
        <strain evidence="2">S2-27</strain>
    </source>
</reference>
<gene>
    <name evidence="2" type="ORF">M8A51_24310</name>
</gene>
<evidence type="ECO:0000313" key="3">
    <source>
        <dbReference type="Proteomes" id="UP001165541"/>
    </source>
</evidence>
<evidence type="ECO:0000313" key="2">
    <source>
        <dbReference type="EMBL" id="MCM5682667.1"/>
    </source>
</evidence>
<sequence>MTLSVLLRCNDLNETRRFYESTLGFIATATAERTVTLEKGGAKLLFTEQDLWHGDPACTGTLYITIPDVDDFHVRVRGLAPLAWELQDMPYGSREFGIKDCNGYLLAFQQKQ</sequence>
<feature type="domain" description="Glyoxalase/fosfomycin resistance/dioxygenase" evidence="1">
    <location>
        <begin position="5"/>
        <end position="108"/>
    </location>
</feature>
<dbReference type="SUPFAM" id="SSF54593">
    <property type="entry name" value="Glyoxalase/Bleomycin resistance protein/Dihydroxybiphenyl dioxygenase"/>
    <property type="match status" value="1"/>
</dbReference>
<dbReference type="InterPro" id="IPR004360">
    <property type="entry name" value="Glyas_Fos-R_dOase_dom"/>
</dbReference>
<protein>
    <submittedName>
        <fullName evidence="2">Bleomycin resistance family protein</fullName>
    </submittedName>
</protein>
<dbReference type="Gene3D" id="3.10.180.10">
    <property type="entry name" value="2,3-Dihydroxybiphenyl 1,2-Dioxygenase, domain 1"/>
    <property type="match status" value="1"/>
</dbReference>
<organism evidence="2 3">
    <name type="scientific">Caldimonas mangrovi</name>
    <dbReference type="NCBI Taxonomy" id="2944811"/>
    <lineage>
        <taxon>Bacteria</taxon>
        <taxon>Pseudomonadati</taxon>
        <taxon>Pseudomonadota</taxon>
        <taxon>Betaproteobacteria</taxon>
        <taxon>Burkholderiales</taxon>
        <taxon>Sphaerotilaceae</taxon>
        <taxon>Caldimonas</taxon>
    </lineage>
</organism>
<proteinExistence type="predicted"/>
<evidence type="ECO:0000259" key="1">
    <source>
        <dbReference type="Pfam" id="PF00903"/>
    </source>
</evidence>
<comment type="caution">
    <text evidence="2">The sequence shown here is derived from an EMBL/GenBank/DDBJ whole genome shotgun (WGS) entry which is preliminary data.</text>
</comment>
<dbReference type="Proteomes" id="UP001165541">
    <property type="component" value="Unassembled WGS sequence"/>
</dbReference>